<dbReference type="AlphaFoldDB" id="A0A0C3RG93"/>
<dbReference type="InterPro" id="IPR011051">
    <property type="entry name" value="RmlC_Cupin_sf"/>
</dbReference>
<dbReference type="InterPro" id="IPR012093">
    <property type="entry name" value="Pirin"/>
</dbReference>
<dbReference type="InterPro" id="IPR041602">
    <property type="entry name" value="Quercetinase_C"/>
</dbReference>
<comment type="similarity">
    <text evidence="1 3">Belongs to the pirin family.</text>
</comment>
<proteinExistence type="inferred from homology"/>
<evidence type="ECO:0000259" key="4">
    <source>
        <dbReference type="Pfam" id="PF02678"/>
    </source>
</evidence>
<name>A0A0C3RG93_9PORP</name>
<keyword evidence="9" id="KW-1185">Reference proteome</keyword>
<evidence type="ECO:0000313" key="7">
    <source>
        <dbReference type="EMBL" id="KIO45295.1"/>
    </source>
</evidence>
<dbReference type="SUPFAM" id="SSF51182">
    <property type="entry name" value="RmlC-like cupins"/>
    <property type="match status" value="1"/>
</dbReference>
<comment type="caution">
    <text evidence="6">The sequence shown here is derived from an EMBL/GenBank/DDBJ whole genome shotgun (WGS) entry which is preliminary data.</text>
</comment>
<evidence type="ECO:0000256" key="3">
    <source>
        <dbReference type="RuleBase" id="RU003457"/>
    </source>
</evidence>
<organism evidence="6 9">
    <name type="scientific">Sanguibacteroides justesenii</name>
    <dbReference type="NCBI Taxonomy" id="1547597"/>
    <lineage>
        <taxon>Bacteria</taxon>
        <taxon>Pseudomonadati</taxon>
        <taxon>Bacteroidota</taxon>
        <taxon>Bacteroidia</taxon>
        <taxon>Bacteroidales</taxon>
        <taxon>Porphyromonadaceae</taxon>
        <taxon>Sanguibacteroides</taxon>
    </lineage>
</organism>
<dbReference type="PIRSF" id="PIRSF006232">
    <property type="entry name" value="Pirin"/>
    <property type="match status" value="1"/>
</dbReference>
<dbReference type="RefSeq" id="WP_041503248.1">
    <property type="nucleotide sequence ID" value="NZ_JPIT01000018.1"/>
</dbReference>
<evidence type="ECO:0000313" key="9">
    <source>
        <dbReference type="Proteomes" id="UP000031980"/>
    </source>
</evidence>
<evidence type="ECO:0000313" key="8">
    <source>
        <dbReference type="Proteomes" id="UP000031937"/>
    </source>
</evidence>
<accession>A0A0C3RG93</accession>
<dbReference type="Pfam" id="PF02678">
    <property type="entry name" value="Pirin"/>
    <property type="match status" value="1"/>
</dbReference>
<dbReference type="InterPro" id="IPR014710">
    <property type="entry name" value="RmlC-like_jellyroll"/>
</dbReference>
<dbReference type="Proteomes" id="UP000031980">
    <property type="component" value="Unassembled WGS sequence"/>
</dbReference>
<dbReference type="InterPro" id="IPR003829">
    <property type="entry name" value="Pirin_N_dom"/>
</dbReference>
<feature type="binding site" evidence="2">
    <location>
        <position position="104"/>
    </location>
    <ligand>
        <name>Fe cation</name>
        <dbReference type="ChEBI" id="CHEBI:24875"/>
    </ligand>
</feature>
<keyword evidence="2" id="KW-0479">Metal-binding</keyword>
<dbReference type="CDD" id="cd02910">
    <property type="entry name" value="cupin_Yhhw_N"/>
    <property type="match status" value="1"/>
</dbReference>
<dbReference type="PANTHER" id="PTHR43212">
    <property type="entry name" value="QUERCETIN 2,3-DIOXYGENASE"/>
    <property type="match status" value="1"/>
</dbReference>
<feature type="binding site" evidence="2">
    <location>
        <position position="102"/>
    </location>
    <ligand>
        <name>Fe cation</name>
        <dbReference type="ChEBI" id="CHEBI:24875"/>
    </ligand>
</feature>
<protein>
    <submittedName>
        <fullName evidence="6">Pirin</fullName>
    </submittedName>
</protein>
<evidence type="ECO:0000313" key="6">
    <source>
        <dbReference type="EMBL" id="KIO44449.1"/>
    </source>
</evidence>
<comment type="cofactor">
    <cofactor evidence="2">
        <name>Fe cation</name>
        <dbReference type="ChEBI" id="CHEBI:24875"/>
    </cofactor>
    <text evidence="2">Binds 1 Fe cation per subunit.</text>
</comment>
<evidence type="ECO:0000259" key="5">
    <source>
        <dbReference type="Pfam" id="PF17954"/>
    </source>
</evidence>
<gene>
    <name evidence="6" type="ORF">BA92_09620</name>
    <name evidence="7" type="ORF">IE90_07705</name>
</gene>
<evidence type="ECO:0000256" key="2">
    <source>
        <dbReference type="PIRSR" id="PIRSR006232-1"/>
    </source>
</evidence>
<feature type="binding site" evidence="2">
    <location>
        <position position="60"/>
    </location>
    <ligand>
        <name>Fe cation</name>
        <dbReference type="ChEBI" id="CHEBI:24875"/>
    </ligand>
</feature>
<dbReference type="OrthoDB" id="321327at2"/>
<dbReference type="Proteomes" id="UP000031937">
    <property type="component" value="Unassembled WGS sequence"/>
</dbReference>
<dbReference type="EMBL" id="JPIU01000039">
    <property type="protein sequence ID" value="KIO44449.1"/>
    <property type="molecule type" value="Genomic_DNA"/>
</dbReference>
<feature type="domain" description="Pirin N-terminal" evidence="4">
    <location>
        <begin position="13"/>
        <end position="120"/>
    </location>
</feature>
<dbReference type="Pfam" id="PF17954">
    <property type="entry name" value="Pirin_C_2"/>
    <property type="match status" value="1"/>
</dbReference>
<dbReference type="PANTHER" id="PTHR43212:SF3">
    <property type="entry name" value="QUERCETIN 2,3-DIOXYGENASE"/>
    <property type="match status" value="1"/>
</dbReference>
<feature type="binding site" evidence="2">
    <location>
        <position position="58"/>
    </location>
    <ligand>
        <name>Fe cation</name>
        <dbReference type="ChEBI" id="CHEBI:24875"/>
    </ligand>
</feature>
<evidence type="ECO:0000256" key="1">
    <source>
        <dbReference type="ARBA" id="ARBA00008416"/>
    </source>
</evidence>
<dbReference type="GO" id="GO:0046872">
    <property type="term" value="F:metal ion binding"/>
    <property type="evidence" value="ECO:0007669"/>
    <property type="project" value="UniProtKB-KW"/>
</dbReference>
<reference evidence="6 9" key="1">
    <citation type="submission" date="2014-07" db="EMBL/GenBank/DDBJ databases">
        <title>Porphyromonadaceae bacterium OUH 308042 = ATCC BAA-2681 = DSM 28342 draft genome.</title>
        <authorList>
            <person name="Sydenham T.V."/>
            <person name="Hasman H."/>
            <person name="Justensen U.S."/>
        </authorList>
    </citation>
    <scope>NUCLEOTIDE SEQUENCE [LARGE SCALE GENOMIC DNA]</scope>
    <source>
        <strain evidence="6 9">OUH 308042</strain>
    </source>
</reference>
<keyword evidence="2" id="KW-0408">Iron</keyword>
<feature type="domain" description="Quercetin 2,3-dioxygenase C-terminal cupin" evidence="5">
    <location>
        <begin position="148"/>
        <end position="235"/>
    </location>
</feature>
<sequence>MKTILHKAATRGFFDHGWLKTHHTFSFADYYDPERINFGALRVLNDDKIAGGTGFGLHPHQNMEVVSIPLKGALEHKDSLGHASVIKEGEIQAMSAGTGIRHSEYNKNNNTPAEFLQIWVIPDRMNVSPRYENAVIADLLKKNEITEIVSPYPGDGKGLWIYQQAWFSIGELEKNTLQGYKLKSPNSLGVYAFLIEGKATVAGKELEKRDGLGIYDTESFEIKANEYTKILLIEVPPYS</sequence>
<dbReference type="EMBL" id="JPIT01000018">
    <property type="protein sequence ID" value="KIO45295.1"/>
    <property type="molecule type" value="Genomic_DNA"/>
</dbReference>
<dbReference type="Gene3D" id="2.60.120.10">
    <property type="entry name" value="Jelly Rolls"/>
    <property type="match status" value="2"/>
</dbReference>
<reference evidence="7 8" key="2">
    <citation type="submission" date="2014-07" db="EMBL/GenBank/DDBJ databases">
        <title>Porphyromonadaceae bacterium OUH 334697 = ATCC BAA-2682 = DSM 28341 draft genome.</title>
        <authorList>
            <person name="Sydenham T.V."/>
            <person name="Hasman H."/>
            <person name="Justesen U.S."/>
        </authorList>
    </citation>
    <scope>NUCLEOTIDE SEQUENCE [LARGE SCALE GENOMIC DNA]</scope>
    <source>
        <strain evidence="7 8">OUH 334697</strain>
    </source>
</reference>